<organism evidence="2 3">
    <name type="scientific">Stylonychia lemnae</name>
    <name type="common">Ciliate</name>
    <dbReference type="NCBI Taxonomy" id="5949"/>
    <lineage>
        <taxon>Eukaryota</taxon>
        <taxon>Sar</taxon>
        <taxon>Alveolata</taxon>
        <taxon>Ciliophora</taxon>
        <taxon>Intramacronucleata</taxon>
        <taxon>Spirotrichea</taxon>
        <taxon>Stichotrichia</taxon>
        <taxon>Sporadotrichida</taxon>
        <taxon>Oxytrichidae</taxon>
        <taxon>Stylonychinae</taxon>
        <taxon>Stylonychia</taxon>
    </lineage>
</organism>
<protein>
    <submittedName>
        <fullName evidence="2">Uncharacterized protein</fullName>
    </submittedName>
</protein>
<evidence type="ECO:0000256" key="1">
    <source>
        <dbReference type="SAM" id="MobiDB-lite"/>
    </source>
</evidence>
<feature type="compositionally biased region" description="Low complexity" evidence="1">
    <location>
        <begin position="248"/>
        <end position="258"/>
    </location>
</feature>
<accession>A0A078A4Z9</accession>
<reference evidence="2 3" key="1">
    <citation type="submission" date="2014-06" db="EMBL/GenBank/DDBJ databases">
        <authorList>
            <person name="Swart Estienne"/>
        </authorList>
    </citation>
    <scope>NUCLEOTIDE SEQUENCE [LARGE SCALE GENOMIC DNA]</scope>
    <source>
        <strain evidence="2 3">130c</strain>
    </source>
</reference>
<sequence length="301" mass="35585">MKFIREYREQQDQIKKQQLKEQVIASEQAKMLRSTTKLGYKSLYGQYTSRNQPTESPKNRYMNKQKKTKTEEEKNKQEFIDNELRKKQKINPNLIDSLNDYIRQQQNMMELREYQRDKDHYNVMFKTVDENEIFGQNLKDHALNKSRLPRLVKLNKNQSNSNILNSSYISDQDVSRFLTNVDRHTKRNERKNKSLYSSMRRSMQVVDQQNKKMLDKIENASDDSIDFEELNYDFKKLKLEAKSTAKSNSSLSKSWIKKPNGQTSHPGAYGKGAKMGLDLEVQQDQMLYSQQSELNIKQPSI</sequence>
<dbReference type="EMBL" id="CCKQ01006052">
    <property type="protein sequence ID" value="CDW77340.1"/>
    <property type="molecule type" value="Genomic_DNA"/>
</dbReference>
<evidence type="ECO:0000313" key="2">
    <source>
        <dbReference type="EMBL" id="CDW77340.1"/>
    </source>
</evidence>
<proteinExistence type="predicted"/>
<dbReference type="Proteomes" id="UP000039865">
    <property type="component" value="Unassembled WGS sequence"/>
</dbReference>
<feature type="compositionally biased region" description="Polar residues" evidence="1">
    <location>
        <begin position="45"/>
        <end position="56"/>
    </location>
</feature>
<evidence type="ECO:0000313" key="3">
    <source>
        <dbReference type="Proteomes" id="UP000039865"/>
    </source>
</evidence>
<name>A0A078A4Z9_STYLE</name>
<gene>
    <name evidence="2" type="primary">Contig12215.g13051</name>
    <name evidence="2" type="ORF">STYLEM_6300</name>
</gene>
<dbReference type="AlphaFoldDB" id="A0A078A4Z9"/>
<feature type="region of interest" description="Disordered" evidence="1">
    <location>
        <begin position="44"/>
        <end position="76"/>
    </location>
</feature>
<dbReference type="InParanoid" id="A0A078A4Z9"/>
<keyword evidence="3" id="KW-1185">Reference proteome</keyword>
<feature type="region of interest" description="Disordered" evidence="1">
    <location>
        <begin position="248"/>
        <end position="276"/>
    </location>
</feature>